<dbReference type="FunFam" id="3.30.420.40:FF:000023">
    <property type="entry name" value="Guanosine-5'-triphosphate,3'-diphosphate pyrophosphatase"/>
    <property type="match status" value="1"/>
</dbReference>
<dbReference type="AlphaFoldDB" id="A0A1G5SHK4"/>
<evidence type="ECO:0000259" key="12">
    <source>
        <dbReference type="Pfam" id="PF21447"/>
    </source>
</evidence>
<dbReference type="InterPro" id="IPR003695">
    <property type="entry name" value="Ppx_GppA_N"/>
</dbReference>
<dbReference type="RefSeq" id="WP_090287848.1">
    <property type="nucleotide sequence ID" value="NZ_FMWO01000073.1"/>
</dbReference>
<accession>A0A1G5SHK4</accession>
<comment type="similarity">
    <text evidence="3">Belongs to the GppA/Ppx family.</text>
</comment>
<evidence type="ECO:0000313" key="13">
    <source>
        <dbReference type="EMBL" id="SCZ86664.1"/>
    </source>
</evidence>
<dbReference type="PANTHER" id="PTHR30005">
    <property type="entry name" value="EXOPOLYPHOSPHATASE"/>
    <property type="match status" value="1"/>
</dbReference>
<evidence type="ECO:0000256" key="5">
    <source>
        <dbReference type="ARBA" id="ARBA00012451"/>
    </source>
</evidence>
<dbReference type="Pfam" id="PF02541">
    <property type="entry name" value="Ppx-GppA"/>
    <property type="match status" value="1"/>
</dbReference>
<comment type="subunit">
    <text evidence="4">Homodimer.</text>
</comment>
<feature type="domain" description="Ppx/GppA phosphatase C-terminal" evidence="12">
    <location>
        <begin position="314"/>
        <end position="484"/>
    </location>
</feature>
<dbReference type="EC" id="3.6.1.11" evidence="5"/>
<dbReference type="InterPro" id="IPR048950">
    <property type="entry name" value="Ppx_GppA_C"/>
</dbReference>
<evidence type="ECO:0000259" key="11">
    <source>
        <dbReference type="Pfam" id="PF02541"/>
    </source>
</evidence>
<evidence type="ECO:0000256" key="1">
    <source>
        <dbReference type="ARBA" id="ARBA00001946"/>
    </source>
</evidence>
<dbReference type="InterPro" id="IPR022371">
    <property type="entry name" value="Exopolyphosphatase"/>
</dbReference>
<keyword evidence="9" id="KW-0472">Membrane</keyword>
<evidence type="ECO:0000256" key="7">
    <source>
        <dbReference type="ARBA" id="ARBA00022475"/>
    </source>
</evidence>
<dbReference type="Gene3D" id="3.30.420.150">
    <property type="entry name" value="Exopolyphosphatase. Domain 2"/>
    <property type="match status" value="1"/>
</dbReference>
<dbReference type="Pfam" id="PF21447">
    <property type="entry name" value="Ppx-GppA_III"/>
    <property type="match status" value="1"/>
</dbReference>
<dbReference type="GO" id="GO:0006798">
    <property type="term" value="P:polyphosphate catabolic process"/>
    <property type="evidence" value="ECO:0007669"/>
    <property type="project" value="TreeGrafter"/>
</dbReference>
<comment type="catalytic activity">
    <reaction evidence="10">
        <text>[phosphate](n) + H2O = [phosphate](n-1) + phosphate + H(+)</text>
        <dbReference type="Rhea" id="RHEA:21528"/>
        <dbReference type="Rhea" id="RHEA-COMP:9859"/>
        <dbReference type="Rhea" id="RHEA-COMP:14279"/>
        <dbReference type="ChEBI" id="CHEBI:15377"/>
        <dbReference type="ChEBI" id="CHEBI:15378"/>
        <dbReference type="ChEBI" id="CHEBI:16838"/>
        <dbReference type="ChEBI" id="CHEBI:43474"/>
        <dbReference type="EC" id="3.6.1.11"/>
    </reaction>
</comment>
<dbReference type="SUPFAM" id="SSF109604">
    <property type="entry name" value="HD-domain/PDEase-like"/>
    <property type="match status" value="1"/>
</dbReference>
<evidence type="ECO:0000256" key="3">
    <source>
        <dbReference type="ARBA" id="ARBA00007125"/>
    </source>
</evidence>
<dbReference type="GO" id="GO:0004309">
    <property type="term" value="F:exopolyphosphatase activity"/>
    <property type="evidence" value="ECO:0007669"/>
    <property type="project" value="UniProtKB-EC"/>
</dbReference>
<dbReference type="InterPro" id="IPR030673">
    <property type="entry name" value="PyroPPase_GppA_Ppx"/>
</dbReference>
<comment type="cofactor">
    <cofactor evidence="1">
        <name>Mg(2+)</name>
        <dbReference type="ChEBI" id="CHEBI:18420"/>
    </cofactor>
</comment>
<evidence type="ECO:0000256" key="6">
    <source>
        <dbReference type="ARBA" id="ARBA00020416"/>
    </source>
</evidence>
<dbReference type="CDD" id="cd24053">
    <property type="entry name" value="ASKHA_NBD_EcPPX-GppA-like"/>
    <property type="match status" value="1"/>
</dbReference>
<comment type="subcellular location">
    <subcellularLocation>
        <location evidence="2">Cell membrane</location>
        <topology evidence="2">Peripheral membrane protein</topology>
    </subcellularLocation>
</comment>
<reference evidence="13 14" key="1">
    <citation type="submission" date="2016-10" db="EMBL/GenBank/DDBJ databases">
        <authorList>
            <person name="de Groot N.N."/>
        </authorList>
    </citation>
    <scope>NUCLEOTIDE SEQUENCE [LARGE SCALE GENOMIC DNA]</scope>
    <source>
        <strain evidence="13">1</strain>
    </source>
</reference>
<dbReference type="SUPFAM" id="SSF53067">
    <property type="entry name" value="Actin-like ATPase domain"/>
    <property type="match status" value="2"/>
</dbReference>
<keyword evidence="7" id="KW-1003">Cell membrane</keyword>
<dbReference type="Proteomes" id="UP000198729">
    <property type="component" value="Unassembled WGS sequence"/>
</dbReference>
<dbReference type="InterPro" id="IPR050273">
    <property type="entry name" value="GppA/Ppx_hydrolase"/>
</dbReference>
<dbReference type="EMBL" id="FMWO01000073">
    <property type="protein sequence ID" value="SCZ86664.1"/>
    <property type="molecule type" value="Genomic_DNA"/>
</dbReference>
<dbReference type="InterPro" id="IPR043129">
    <property type="entry name" value="ATPase_NBD"/>
</dbReference>
<keyword evidence="8 13" id="KW-0378">Hydrolase</keyword>
<gene>
    <name evidence="13" type="primary">ppx</name>
    <name evidence="13" type="ORF">NSMM_630025</name>
</gene>
<proteinExistence type="inferred from homology"/>
<protein>
    <recommendedName>
        <fullName evidence="6">Exopolyphosphatase</fullName>
        <ecNumber evidence="5">3.6.1.11</ecNumber>
    </recommendedName>
</protein>
<evidence type="ECO:0000256" key="10">
    <source>
        <dbReference type="ARBA" id="ARBA00047607"/>
    </source>
</evidence>
<keyword evidence="14" id="KW-1185">Reference proteome</keyword>
<dbReference type="Gene3D" id="1.10.3210.10">
    <property type="entry name" value="Hypothetical protein af1432"/>
    <property type="match status" value="1"/>
</dbReference>
<evidence type="ECO:0000313" key="14">
    <source>
        <dbReference type="Proteomes" id="UP000198729"/>
    </source>
</evidence>
<evidence type="ECO:0000256" key="2">
    <source>
        <dbReference type="ARBA" id="ARBA00004202"/>
    </source>
</evidence>
<dbReference type="NCBIfam" id="TIGR03706">
    <property type="entry name" value="exo_poly_only"/>
    <property type="match status" value="1"/>
</dbReference>
<dbReference type="OrthoDB" id="9793035at2"/>
<feature type="domain" description="Ppx/GppA phosphatase N-terminal" evidence="11">
    <location>
        <begin position="21"/>
        <end position="307"/>
    </location>
</feature>
<dbReference type="GO" id="GO:0005886">
    <property type="term" value="C:plasma membrane"/>
    <property type="evidence" value="ECO:0007669"/>
    <property type="project" value="UniProtKB-SubCell"/>
</dbReference>
<organism evidence="13 14">
    <name type="scientific">Nitrosomonas mobilis</name>
    <dbReference type="NCBI Taxonomy" id="51642"/>
    <lineage>
        <taxon>Bacteria</taxon>
        <taxon>Pseudomonadati</taxon>
        <taxon>Pseudomonadota</taxon>
        <taxon>Betaproteobacteria</taxon>
        <taxon>Nitrosomonadales</taxon>
        <taxon>Nitrosomonadaceae</taxon>
        <taxon>Nitrosomonas</taxon>
    </lineage>
</organism>
<dbReference type="Gene3D" id="3.30.420.40">
    <property type="match status" value="1"/>
</dbReference>
<dbReference type="PIRSF" id="PIRSF001267">
    <property type="entry name" value="Pyrophosphatase_GppA_Ppx"/>
    <property type="match status" value="1"/>
</dbReference>
<dbReference type="FunFam" id="3.30.420.150:FF:000001">
    <property type="entry name" value="Guanosine-5'-triphosphate,3'-diphosphate pyrophosphatase"/>
    <property type="match status" value="1"/>
</dbReference>
<evidence type="ECO:0000256" key="9">
    <source>
        <dbReference type="ARBA" id="ARBA00023136"/>
    </source>
</evidence>
<dbReference type="PANTHER" id="PTHR30005:SF14">
    <property type="entry name" value="EXOPOLYPHOSPHATASE"/>
    <property type="match status" value="1"/>
</dbReference>
<sequence length="506" mass="56351">MHEYSTLAAVDLGSNSFHLQVARVVDKQLYPLDSLKEMVQLAADLSEDEFLHEASQQRALICLEKFGERLRGLSQHAVRVVGTNSLRVARNAADFLEKAEQALGFPIEVIAGHEEARLIYLGVAHSLPASDNNRLVIDIGGGSTEFIIGNRLESSKLESLYMGCINYSQRFFSDGKISKGAMKRAEFAARTEIQAISTDFSFDHWQEAYGASGTARALARILSLNQFNDGDESEVITSMGLDRLRDHLIKVGDSRNLGLAGLQPDREKVIVGGFAIMAAIFTELKITRMAVTTGALREGVLYDLLGRFHQEDMREVSVQQFMQRYRIDSAQANRIESLALVLGRQMLANYPDEKTAEDALKILSWAARLHEIGICVAHTGFHKHSAYILNNADIPGFSRMEQSQLGQLALAVRGSLTKTREFISDPINFARVVALRLAAIFYHSRTSIELPSMEMAIESSKCRLLIPQEWLECYPLTDTLLVSESEAWAKVNIDFNVESYSGRQIS</sequence>
<evidence type="ECO:0000256" key="4">
    <source>
        <dbReference type="ARBA" id="ARBA00011738"/>
    </source>
</evidence>
<name>A0A1G5SHK4_9PROT</name>
<evidence type="ECO:0000256" key="8">
    <source>
        <dbReference type="ARBA" id="ARBA00022801"/>
    </source>
</evidence>
<dbReference type="STRING" id="51642.NSMM_630025"/>